<evidence type="ECO:0000256" key="4">
    <source>
        <dbReference type="ARBA" id="ARBA00022514"/>
    </source>
</evidence>
<evidence type="ECO:0000256" key="8">
    <source>
        <dbReference type="ARBA" id="ARBA00030364"/>
    </source>
</evidence>
<dbReference type="SUPFAM" id="SSF47266">
    <property type="entry name" value="4-helical cytokines"/>
    <property type="match status" value="1"/>
</dbReference>
<evidence type="ECO:0000256" key="12">
    <source>
        <dbReference type="SAM" id="MobiDB-lite"/>
    </source>
</evidence>
<organism evidence="14 15">
    <name type="scientific">Mesocricetus auratus</name>
    <name type="common">Golden hamster</name>
    <dbReference type="NCBI Taxonomy" id="10036"/>
    <lineage>
        <taxon>Eukaryota</taxon>
        <taxon>Metazoa</taxon>
        <taxon>Chordata</taxon>
        <taxon>Craniata</taxon>
        <taxon>Vertebrata</taxon>
        <taxon>Euteleostomi</taxon>
        <taxon>Mammalia</taxon>
        <taxon>Eutheria</taxon>
        <taxon>Euarchontoglires</taxon>
        <taxon>Glires</taxon>
        <taxon>Rodentia</taxon>
        <taxon>Myomorpha</taxon>
        <taxon>Muroidea</taxon>
        <taxon>Cricetidae</taxon>
        <taxon>Cricetinae</taxon>
        <taxon>Mesocricetus</taxon>
    </lineage>
</organism>
<dbReference type="Proteomes" id="UP000886700">
    <property type="component" value="Unplaced"/>
</dbReference>
<comment type="subcellular location">
    <subcellularLocation>
        <location evidence="1">Secreted</location>
    </subcellularLocation>
</comment>
<evidence type="ECO:0000256" key="5">
    <source>
        <dbReference type="ARBA" id="ARBA00022525"/>
    </source>
</evidence>
<feature type="signal peptide" evidence="13">
    <location>
        <begin position="1"/>
        <end position="26"/>
    </location>
</feature>
<dbReference type="Gene3D" id="1.20.1250.10">
    <property type="match status" value="1"/>
</dbReference>
<keyword evidence="14" id="KW-1185">Reference proteome</keyword>
<evidence type="ECO:0000256" key="13">
    <source>
        <dbReference type="SAM" id="SignalP"/>
    </source>
</evidence>
<dbReference type="PANTHER" id="PTHR48489">
    <property type="entry name" value="INTERLEUKIN-3"/>
    <property type="match status" value="1"/>
</dbReference>
<dbReference type="GeneID" id="101841531"/>
<feature type="region of interest" description="Disordered" evidence="12">
    <location>
        <begin position="179"/>
        <end position="204"/>
    </location>
</feature>
<keyword evidence="4" id="KW-0202">Cytokine</keyword>
<gene>
    <name evidence="15" type="primary">LOC101841531</name>
</gene>
<evidence type="ECO:0000256" key="3">
    <source>
        <dbReference type="ARBA" id="ARBA00019466"/>
    </source>
</evidence>
<proteinExistence type="inferred from homology"/>
<sequence length="204" mass="22766">MALASSTTSVLSVLLLHLMLFHQGRQSPVMSPVMSSDTSRSTSDEAYSLNCSLMAMEIVKKLPEINFTDLDARAILRAQAITPPAPPSSHLPRAYTEDSLPSQNITLQRVNLCEFLKMRRKLEEEKLEVGDIKSNLEKLADCLPPAVSTSRMTGIYLEKDLEDFQRKLRFYVSQLSNLLPEPRPPHSSSDSVTSRPVAMECENS</sequence>
<evidence type="ECO:0000256" key="2">
    <source>
        <dbReference type="ARBA" id="ARBA00008547"/>
    </source>
</evidence>
<evidence type="ECO:0000313" key="15">
    <source>
        <dbReference type="RefSeq" id="XP_040603881.1"/>
    </source>
</evidence>
<keyword evidence="6 13" id="KW-0732">Signal</keyword>
<evidence type="ECO:0000256" key="11">
    <source>
        <dbReference type="ARBA" id="ARBA00033034"/>
    </source>
</evidence>
<evidence type="ECO:0000256" key="9">
    <source>
        <dbReference type="ARBA" id="ARBA00031944"/>
    </source>
</evidence>
<protein>
    <recommendedName>
        <fullName evidence="3">Interleukin-3</fullName>
    </recommendedName>
    <alternativeName>
        <fullName evidence="9">Hematopoietic growth factor</fullName>
    </alternativeName>
    <alternativeName>
        <fullName evidence="8">Mast cell growth factor</fullName>
    </alternativeName>
    <alternativeName>
        <fullName evidence="11">Multipotential colony-stimulating factor</fullName>
    </alternativeName>
    <alternativeName>
        <fullName evidence="10">P-cell-stimulating factor</fullName>
    </alternativeName>
</protein>
<dbReference type="InterPro" id="IPR009079">
    <property type="entry name" value="4_helix_cytokine-like_core"/>
</dbReference>
<evidence type="ECO:0000256" key="7">
    <source>
        <dbReference type="ARBA" id="ARBA00023030"/>
    </source>
</evidence>
<feature type="chain" id="PRO_5045194021" description="Interleukin-3" evidence="13">
    <location>
        <begin position="27"/>
        <end position="204"/>
    </location>
</feature>
<dbReference type="InterPro" id="IPR002183">
    <property type="entry name" value="IL-3"/>
</dbReference>
<evidence type="ECO:0000256" key="6">
    <source>
        <dbReference type="ARBA" id="ARBA00022729"/>
    </source>
</evidence>
<keyword evidence="5" id="KW-0964">Secreted</keyword>
<dbReference type="Pfam" id="PF02059">
    <property type="entry name" value="IL3"/>
    <property type="match status" value="1"/>
</dbReference>
<comment type="similarity">
    <text evidence="2">Belongs to the IL-3 family.</text>
</comment>
<dbReference type="RefSeq" id="XP_040603881.1">
    <property type="nucleotide sequence ID" value="XM_040747947.1"/>
</dbReference>
<dbReference type="PANTHER" id="PTHR48489:SF1">
    <property type="entry name" value="INTERLEUKIN-3"/>
    <property type="match status" value="1"/>
</dbReference>
<evidence type="ECO:0000256" key="10">
    <source>
        <dbReference type="ARBA" id="ARBA00032468"/>
    </source>
</evidence>
<reference evidence="15" key="1">
    <citation type="submission" date="2025-08" db="UniProtKB">
        <authorList>
            <consortium name="RefSeq"/>
        </authorList>
    </citation>
    <scope>IDENTIFICATION</scope>
    <source>
        <tissue evidence="15">Liver</tissue>
    </source>
</reference>
<evidence type="ECO:0000313" key="14">
    <source>
        <dbReference type="Proteomes" id="UP000886700"/>
    </source>
</evidence>
<keyword evidence="7" id="KW-0339">Growth factor</keyword>
<evidence type="ECO:0000256" key="1">
    <source>
        <dbReference type="ARBA" id="ARBA00004613"/>
    </source>
</evidence>
<name>A0ABM2XQM2_MESAU</name>
<accession>A0ABM2XQM2</accession>